<evidence type="ECO:0000256" key="1">
    <source>
        <dbReference type="SAM" id="Phobius"/>
    </source>
</evidence>
<proteinExistence type="predicted"/>
<keyword evidence="1" id="KW-0812">Transmembrane</keyword>
<comment type="caution">
    <text evidence="2">The sequence shown here is derived from an EMBL/GenBank/DDBJ whole genome shotgun (WGS) entry which is preliminary data.</text>
</comment>
<dbReference type="EMBL" id="RBXP01000019">
    <property type="protein sequence ID" value="RKT49999.1"/>
    <property type="molecule type" value="Genomic_DNA"/>
</dbReference>
<keyword evidence="1" id="KW-1133">Transmembrane helix</keyword>
<name>A0A495VKW2_9RHOO</name>
<keyword evidence="3" id="KW-1185">Reference proteome</keyword>
<sequence length="64" mass="6457">MSMPAINAALKGGTLGLALGLAVVTWRLLAVEAPAPSLPFMLLPLATAGGGVALGLFLNKRKTN</sequence>
<gene>
    <name evidence="2" type="ORF">DFR40_3142</name>
</gene>
<dbReference type="RefSeq" id="WP_121459410.1">
    <property type="nucleotide sequence ID" value="NZ_RBXP01000019.1"/>
</dbReference>
<organism evidence="2 3">
    <name type="scientific">Azonexus fungiphilus</name>
    <dbReference type="NCBI Taxonomy" id="146940"/>
    <lineage>
        <taxon>Bacteria</taxon>
        <taxon>Pseudomonadati</taxon>
        <taxon>Pseudomonadota</taxon>
        <taxon>Betaproteobacteria</taxon>
        <taxon>Rhodocyclales</taxon>
        <taxon>Azonexaceae</taxon>
        <taxon>Azonexus</taxon>
    </lineage>
</organism>
<feature type="transmembrane region" description="Helical" evidence="1">
    <location>
        <begin position="40"/>
        <end position="58"/>
    </location>
</feature>
<dbReference type="AlphaFoldDB" id="A0A495VKW2"/>
<protein>
    <submittedName>
        <fullName evidence="2">Uncharacterized protein</fullName>
    </submittedName>
</protein>
<reference evidence="2 3" key="1">
    <citation type="submission" date="2018-10" db="EMBL/GenBank/DDBJ databases">
        <title>Genomic Encyclopedia of Type Strains, Phase IV (KMG-IV): sequencing the most valuable type-strain genomes for metagenomic binning, comparative biology and taxonomic classification.</title>
        <authorList>
            <person name="Goeker M."/>
        </authorList>
    </citation>
    <scope>NUCLEOTIDE SEQUENCE [LARGE SCALE GENOMIC DNA]</scope>
    <source>
        <strain evidence="2 3">DSM 23841</strain>
    </source>
</reference>
<dbReference type="Proteomes" id="UP000270626">
    <property type="component" value="Unassembled WGS sequence"/>
</dbReference>
<keyword evidence="1" id="KW-0472">Membrane</keyword>
<evidence type="ECO:0000313" key="2">
    <source>
        <dbReference type="EMBL" id="RKT49999.1"/>
    </source>
</evidence>
<accession>A0A495VKW2</accession>
<evidence type="ECO:0000313" key="3">
    <source>
        <dbReference type="Proteomes" id="UP000270626"/>
    </source>
</evidence>